<dbReference type="PANTHER" id="PTHR44998">
    <property type="match status" value="1"/>
</dbReference>
<dbReference type="OrthoDB" id="9809392at2"/>
<dbReference type="InterPro" id="IPR019734">
    <property type="entry name" value="TPR_rpt"/>
</dbReference>
<keyword evidence="3" id="KW-0808">Transferase</keyword>
<evidence type="ECO:0000313" key="4">
    <source>
        <dbReference type="Proteomes" id="UP000001693"/>
    </source>
</evidence>
<keyword evidence="3" id="KW-0489">Methyltransferase</keyword>
<dbReference type="SUPFAM" id="SSF48452">
    <property type="entry name" value="TPR-like"/>
    <property type="match status" value="1"/>
</dbReference>
<accession>B1XWY4</accession>
<reference evidence="3 4" key="1">
    <citation type="submission" date="2008-03" db="EMBL/GenBank/DDBJ databases">
        <title>Complete sequence of Leptothrix cholodnii SP-6.</title>
        <authorList>
            <consortium name="US DOE Joint Genome Institute"/>
            <person name="Copeland A."/>
            <person name="Lucas S."/>
            <person name="Lapidus A."/>
            <person name="Glavina del Rio T."/>
            <person name="Dalin E."/>
            <person name="Tice H."/>
            <person name="Bruce D."/>
            <person name="Goodwin L."/>
            <person name="Pitluck S."/>
            <person name="Chertkov O."/>
            <person name="Brettin T."/>
            <person name="Detter J.C."/>
            <person name="Han C."/>
            <person name="Kuske C.R."/>
            <person name="Schmutz J."/>
            <person name="Larimer F."/>
            <person name="Land M."/>
            <person name="Hauser L."/>
            <person name="Kyrpides N."/>
            <person name="Lykidis A."/>
            <person name="Emerson D."/>
            <person name="Richardson P."/>
        </authorList>
    </citation>
    <scope>NUCLEOTIDE SEQUENCE [LARGE SCALE GENOMIC DNA]</scope>
    <source>
        <strain evidence="4">ATCC 51168 / LMG 8142 / SP-6</strain>
    </source>
</reference>
<keyword evidence="4" id="KW-1185">Reference proteome</keyword>
<dbReference type="Pfam" id="PF13489">
    <property type="entry name" value="Methyltransf_23"/>
    <property type="match status" value="1"/>
</dbReference>
<dbReference type="InterPro" id="IPR029063">
    <property type="entry name" value="SAM-dependent_MTases_sf"/>
</dbReference>
<dbReference type="HOGENOM" id="CLU_034833_1_0_4"/>
<dbReference type="Pfam" id="PF13432">
    <property type="entry name" value="TPR_16"/>
    <property type="match status" value="1"/>
</dbReference>
<evidence type="ECO:0000313" key="3">
    <source>
        <dbReference type="EMBL" id="ACB36333.1"/>
    </source>
</evidence>
<dbReference type="Gene3D" id="3.40.50.150">
    <property type="entry name" value="Vaccinia Virus protein VP39"/>
    <property type="match status" value="1"/>
</dbReference>
<dbReference type="STRING" id="395495.Lcho_4081"/>
<feature type="region of interest" description="Disordered" evidence="2">
    <location>
        <begin position="1"/>
        <end position="20"/>
    </location>
</feature>
<name>B1XWY4_LEPCP</name>
<dbReference type="Proteomes" id="UP000001693">
    <property type="component" value="Chromosome"/>
</dbReference>
<dbReference type="RefSeq" id="WP_012349076.1">
    <property type="nucleotide sequence ID" value="NC_010524.1"/>
</dbReference>
<gene>
    <name evidence="3" type="ordered locus">Lcho_4081</name>
</gene>
<dbReference type="PANTHER" id="PTHR44998:SF1">
    <property type="entry name" value="UDP-N-ACETYLGLUCOSAMINE--PEPTIDE N-ACETYLGLUCOSAMINYLTRANSFERASE 110 KDA SUBUNIT"/>
    <property type="match status" value="1"/>
</dbReference>
<feature type="repeat" description="TPR" evidence="1">
    <location>
        <begin position="129"/>
        <end position="162"/>
    </location>
</feature>
<dbReference type="EMBL" id="CP001013">
    <property type="protein sequence ID" value="ACB36333.1"/>
    <property type="molecule type" value="Genomic_DNA"/>
</dbReference>
<feature type="repeat" description="TPR" evidence="1">
    <location>
        <begin position="57"/>
        <end position="90"/>
    </location>
</feature>
<dbReference type="Pfam" id="PF13424">
    <property type="entry name" value="TPR_12"/>
    <property type="match status" value="1"/>
</dbReference>
<dbReference type="KEGG" id="lch:Lcho_4081"/>
<dbReference type="Gene3D" id="1.25.40.10">
    <property type="entry name" value="Tetratricopeptide repeat domain"/>
    <property type="match status" value="2"/>
</dbReference>
<proteinExistence type="predicted"/>
<evidence type="ECO:0000256" key="2">
    <source>
        <dbReference type="SAM" id="MobiDB-lite"/>
    </source>
</evidence>
<feature type="repeat" description="TPR" evidence="1">
    <location>
        <begin position="163"/>
        <end position="196"/>
    </location>
</feature>
<sequence length="456" mass="49683">MTAASTAVPTATQPPDTPTELSLTDALRMAIEMQRERLFDGAETLYRRVLAVVPEQPDALHFLGMLLHQRGRSDEGIAHIERALAAEPAYVGAYNNLGNIHASRGEIGNALLAYQRALALTPADSAEAADLHNNLGALHKVQRRWAAAQSHYEQALAIDPRHVNAHNNLGLLHAARGDLASAIRCYCQAIELMPGNSEGRKLLGITYYTVGKIAEAAEVFRQWLADEPDHPVARHMYASCSGIHTPERAADNYVEYTFDRFAASFEQQLNERLNYQAPQLCAALLQRRLPPPAAELVVLDAGCGTGLCGPLVAPWARTLAGVDLSRGMLDQAQTKGVYQDLYKAELTEFLRLSPDQWDVILSADTLCYFGDLHEVIGAAGRSLRPGGTLVFTVEALPDALDRPFRLEPHGRYAHASGHLRAVVEQAGLGLLDLDAVVLREEGGQPVHGWLVAARRG</sequence>
<dbReference type="SUPFAM" id="SSF53335">
    <property type="entry name" value="S-adenosyl-L-methionine-dependent methyltransferases"/>
    <property type="match status" value="1"/>
</dbReference>
<dbReference type="GO" id="GO:0008168">
    <property type="term" value="F:methyltransferase activity"/>
    <property type="evidence" value="ECO:0007669"/>
    <property type="project" value="UniProtKB-KW"/>
</dbReference>
<dbReference type="SMART" id="SM00028">
    <property type="entry name" value="TPR"/>
    <property type="match status" value="5"/>
</dbReference>
<dbReference type="eggNOG" id="COG0457">
    <property type="taxonomic scope" value="Bacteria"/>
</dbReference>
<organism evidence="3 4">
    <name type="scientific">Leptothrix cholodnii (strain ATCC 51168 / LMG 8142 / SP-6)</name>
    <name type="common">Leptothrix discophora (strain SP-6)</name>
    <dbReference type="NCBI Taxonomy" id="395495"/>
    <lineage>
        <taxon>Bacteria</taxon>
        <taxon>Pseudomonadati</taxon>
        <taxon>Pseudomonadota</taxon>
        <taxon>Betaproteobacteria</taxon>
        <taxon>Burkholderiales</taxon>
        <taxon>Sphaerotilaceae</taxon>
        <taxon>Leptothrix</taxon>
    </lineage>
</organism>
<dbReference type="GO" id="GO:0032259">
    <property type="term" value="P:methylation"/>
    <property type="evidence" value="ECO:0007669"/>
    <property type="project" value="UniProtKB-KW"/>
</dbReference>
<dbReference type="CDD" id="cd02440">
    <property type="entry name" value="AdoMet_MTases"/>
    <property type="match status" value="1"/>
</dbReference>
<evidence type="ECO:0000256" key="1">
    <source>
        <dbReference type="PROSITE-ProRule" id="PRU00339"/>
    </source>
</evidence>
<dbReference type="InterPro" id="IPR011990">
    <property type="entry name" value="TPR-like_helical_dom_sf"/>
</dbReference>
<protein>
    <submittedName>
        <fullName evidence="3">Methyltransferase type 12</fullName>
    </submittedName>
</protein>
<feature type="repeat" description="TPR" evidence="1">
    <location>
        <begin position="197"/>
        <end position="230"/>
    </location>
</feature>
<dbReference type="PROSITE" id="PS50293">
    <property type="entry name" value="TPR_REGION"/>
    <property type="match status" value="1"/>
</dbReference>
<keyword evidence="1" id="KW-0802">TPR repeat</keyword>
<dbReference type="PROSITE" id="PS50005">
    <property type="entry name" value="TPR"/>
    <property type="match status" value="5"/>
</dbReference>
<dbReference type="eggNOG" id="COG4976">
    <property type="taxonomic scope" value="Bacteria"/>
</dbReference>
<feature type="repeat" description="TPR" evidence="1">
    <location>
        <begin position="91"/>
        <end position="124"/>
    </location>
</feature>
<dbReference type="AlphaFoldDB" id="B1XWY4"/>